<accession>A0AAE3DZC9</accession>
<name>A0AAE3DZC9_9FIRM</name>
<dbReference type="InterPro" id="IPR006490">
    <property type="entry name" value="Maj_tail_phi13"/>
</dbReference>
<reference evidence="1 2" key="1">
    <citation type="submission" date="2021-10" db="EMBL/GenBank/DDBJ databases">
        <title>Anaerobic single-cell dispensing facilitates the cultivation of human gut bacteria.</title>
        <authorList>
            <person name="Afrizal A."/>
        </authorList>
    </citation>
    <scope>NUCLEOTIDE SEQUENCE [LARGE SCALE GENOMIC DNA]</scope>
    <source>
        <strain evidence="1 2">CLA-AA-H232</strain>
    </source>
</reference>
<comment type="caution">
    <text evidence="1">The sequence shown here is derived from an EMBL/GenBank/DDBJ whole genome shotgun (WGS) entry which is preliminary data.</text>
</comment>
<keyword evidence="2" id="KW-1185">Reference proteome</keyword>
<dbReference type="Proteomes" id="UP001198242">
    <property type="component" value="Unassembled WGS sequence"/>
</dbReference>
<sequence length="199" mass="22333">MNKKPLPTIGVDKYTFFKVNEDSVSGTEYGEAYNLKGTVEIAPTDSGGSDVFDADNGAYEASSYIEKLGHDITNADIPPEVDAMWRGLTRKNGVVEVGNDVKTVYFGVAWRILKSDGSYRYVRYYKGSYSFASNVGGKTKPSSGSIDKQTAKATYTAVQRDFDNNYYAYFDESDLPSNITRDEFENKWFTDMNYYPQTV</sequence>
<evidence type="ECO:0000313" key="1">
    <source>
        <dbReference type="EMBL" id="MCC2210854.1"/>
    </source>
</evidence>
<evidence type="ECO:0000313" key="2">
    <source>
        <dbReference type="Proteomes" id="UP001198242"/>
    </source>
</evidence>
<dbReference type="AlphaFoldDB" id="A0AAE3DZC9"/>
<dbReference type="NCBIfam" id="TIGR01603">
    <property type="entry name" value="maj_tail_phi13"/>
    <property type="match status" value="1"/>
</dbReference>
<dbReference type="EMBL" id="JAJEQM010000011">
    <property type="protein sequence ID" value="MCC2210854.1"/>
    <property type="molecule type" value="Genomic_DNA"/>
</dbReference>
<protein>
    <recommendedName>
        <fullName evidence="3">Phage tail protein</fullName>
    </recommendedName>
</protein>
<gene>
    <name evidence="1" type="ORF">LKE05_08650</name>
</gene>
<proteinExistence type="predicted"/>
<organism evidence="1 2">
    <name type="scientific">Hominilimicola fabiformis</name>
    <dbReference type="NCBI Taxonomy" id="2885356"/>
    <lineage>
        <taxon>Bacteria</taxon>
        <taxon>Bacillati</taxon>
        <taxon>Bacillota</taxon>
        <taxon>Clostridia</taxon>
        <taxon>Eubacteriales</taxon>
        <taxon>Oscillospiraceae</taxon>
        <taxon>Hominilimicola</taxon>
    </lineage>
</organism>
<evidence type="ECO:0008006" key="3">
    <source>
        <dbReference type="Google" id="ProtNLM"/>
    </source>
</evidence>
<dbReference type="RefSeq" id="WP_022228885.1">
    <property type="nucleotide sequence ID" value="NZ_JAJEQM010000011.1"/>
</dbReference>